<dbReference type="EMBL" id="PVTH01000017">
    <property type="protein sequence ID" value="PRY48035.1"/>
    <property type="molecule type" value="Genomic_DNA"/>
</dbReference>
<evidence type="ECO:0000313" key="2">
    <source>
        <dbReference type="Proteomes" id="UP000238034"/>
    </source>
</evidence>
<comment type="caution">
    <text evidence="1">The sequence shown here is derived from an EMBL/GenBank/DDBJ whole genome shotgun (WGS) entry which is preliminary data.</text>
</comment>
<dbReference type="RefSeq" id="WP_106295674.1">
    <property type="nucleotide sequence ID" value="NZ_PVTH01000017.1"/>
</dbReference>
<proteinExistence type="predicted"/>
<dbReference type="OrthoDB" id="770521at2"/>
<gene>
    <name evidence="1" type="ORF">B0I27_11722</name>
</gene>
<name>A0A2T0TQS1_9SPHI</name>
<keyword evidence="2" id="KW-1185">Reference proteome</keyword>
<protein>
    <submittedName>
        <fullName evidence="1">Uncharacterized protein</fullName>
    </submittedName>
</protein>
<sequence>MKVKYLSTYCPKPGAAVVQVQSGSFEGLVLLNVPENYRVKDKIFYVTYHYDPTLDHEDNIACPLDKAYTHAKMYTVDSVGEQSCNE</sequence>
<reference evidence="1 2" key="1">
    <citation type="submission" date="2018-03" db="EMBL/GenBank/DDBJ databases">
        <title>Genomic Encyclopedia of Type Strains, Phase III (KMG-III): the genomes of soil and plant-associated and newly described type strains.</title>
        <authorList>
            <person name="Whitman W."/>
        </authorList>
    </citation>
    <scope>NUCLEOTIDE SEQUENCE [LARGE SCALE GENOMIC DNA]</scope>
    <source>
        <strain evidence="1 2">CGMCC 1.9313</strain>
    </source>
</reference>
<accession>A0A2T0TQS1</accession>
<dbReference type="Proteomes" id="UP000238034">
    <property type="component" value="Unassembled WGS sequence"/>
</dbReference>
<evidence type="ECO:0000313" key="1">
    <source>
        <dbReference type="EMBL" id="PRY48035.1"/>
    </source>
</evidence>
<organism evidence="1 2">
    <name type="scientific">Arcticibacter pallidicorallinus</name>
    <dbReference type="NCBI Taxonomy" id="1259464"/>
    <lineage>
        <taxon>Bacteria</taxon>
        <taxon>Pseudomonadati</taxon>
        <taxon>Bacteroidota</taxon>
        <taxon>Sphingobacteriia</taxon>
        <taxon>Sphingobacteriales</taxon>
        <taxon>Sphingobacteriaceae</taxon>
        <taxon>Arcticibacter</taxon>
    </lineage>
</organism>
<dbReference type="AlphaFoldDB" id="A0A2T0TQS1"/>